<feature type="chain" id="PRO_5042947273" evidence="1">
    <location>
        <begin position="19"/>
        <end position="199"/>
    </location>
</feature>
<protein>
    <submittedName>
        <fullName evidence="2">Uncharacterized protein</fullName>
    </submittedName>
</protein>
<dbReference type="EMBL" id="CP045859">
    <property type="protein sequence ID" value="QGH47684.1"/>
    <property type="molecule type" value="Genomic_DNA"/>
</dbReference>
<sequence length="199" mass="22408">MNKLMILAAVSISFTAFAQDKEPLSPIVYGFRHNGNIINPKCINLLQTSESESPEFGIILRSVIIDSCQESNLAFKGRDYHLSSDGSVSYYEDPDDGHSYFKYEVLGKTERGVFALAHSGYIGLYRLESQPVDFDFNYSNEQMVSVLTKLSQSWMPCFRTAQVKGNQLQVIKHVWDPAASRAEQCSEKLGTVTFDLSHF</sequence>
<dbReference type="AlphaFoldDB" id="A0AAP9GCW5"/>
<gene>
    <name evidence="2" type="ORF">APZ19_11485</name>
</gene>
<feature type="signal peptide" evidence="1">
    <location>
        <begin position="1"/>
        <end position="18"/>
    </location>
</feature>
<evidence type="ECO:0000256" key="1">
    <source>
        <dbReference type="SAM" id="SignalP"/>
    </source>
</evidence>
<proteinExistence type="predicted"/>
<dbReference type="Proteomes" id="UP000390336">
    <property type="component" value="Chromosome 1"/>
</dbReference>
<evidence type="ECO:0000313" key="3">
    <source>
        <dbReference type="Proteomes" id="UP000390336"/>
    </source>
</evidence>
<keyword evidence="1" id="KW-0732">Signal</keyword>
<evidence type="ECO:0000313" key="2">
    <source>
        <dbReference type="EMBL" id="QGH47684.1"/>
    </source>
</evidence>
<name>A0AAP9GCW5_9VIBR</name>
<accession>A0AAP9GCW5</accession>
<organism evidence="2 3">
    <name type="scientific">Vibrio owensii</name>
    <dbReference type="NCBI Taxonomy" id="696485"/>
    <lineage>
        <taxon>Bacteria</taxon>
        <taxon>Pseudomonadati</taxon>
        <taxon>Pseudomonadota</taxon>
        <taxon>Gammaproteobacteria</taxon>
        <taxon>Vibrionales</taxon>
        <taxon>Vibrionaceae</taxon>
        <taxon>Vibrio</taxon>
    </lineage>
</organism>
<dbReference type="RefSeq" id="WP_054822825.1">
    <property type="nucleotide sequence ID" value="NZ_CP033137.1"/>
</dbReference>
<reference evidence="2 3" key="1">
    <citation type="journal article" date="2015" name="Genome Announc.">
        <title>Draft Genome Sequence of Vibrio owensii Strain SH-14, Which Causes Shrimp Acute Hepatopancreatic Necrosis Disease.</title>
        <authorList>
            <person name="Liu L."/>
            <person name="Xiao J."/>
            <person name="Xia X."/>
            <person name="Pan Y."/>
            <person name="Yan S."/>
            <person name="Wang Y."/>
        </authorList>
    </citation>
    <scope>NUCLEOTIDE SEQUENCE [LARGE SCALE GENOMIC DNA]</scope>
    <source>
        <strain evidence="2 3">SH14</strain>
    </source>
</reference>